<feature type="binding site" evidence="12">
    <location>
        <begin position="257"/>
        <end position="259"/>
    </location>
    <ligand>
        <name>GTP</name>
        <dbReference type="ChEBI" id="CHEBI:37565"/>
    </ligand>
</feature>
<dbReference type="InterPro" id="IPR050105">
    <property type="entry name" value="MoCo_biosynth_MoaA/MoaC"/>
</dbReference>
<evidence type="ECO:0000256" key="5">
    <source>
        <dbReference type="ARBA" id="ARBA00022741"/>
    </source>
</evidence>
<keyword evidence="7 12" id="KW-0411">Iron-sulfur</keyword>
<dbReference type="InterPro" id="IPR010505">
    <property type="entry name" value="MoaA_twitch"/>
</dbReference>
<protein>
    <recommendedName>
        <fullName evidence="1 12">GTP 3',8-cyclase</fullName>
        <ecNumber evidence="1 12">4.1.99.22</ecNumber>
    </recommendedName>
    <alternativeName>
        <fullName evidence="12">Molybdenum cofactor biosynthesis protein A</fullName>
    </alternativeName>
</protein>
<evidence type="ECO:0000256" key="4">
    <source>
        <dbReference type="ARBA" id="ARBA00022723"/>
    </source>
</evidence>
<dbReference type="PANTHER" id="PTHR22960:SF0">
    <property type="entry name" value="MOLYBDENUM COFACTOR BIOSYNTHESIS PROTEIN 1"/>
    <property type="match status" value="1"/>
</dbReference>
<evidence type="ECO:0000256" key="2">
    <source>
        <dbReference type="ARBA" id="ARBA00022485"/>
    </source>
</evidence>
<keyword evidence="4 12" id="KW-0479">Metal-binding</keyword>
<evidence type="ECO:0000313" key="14">
    <source>
        <dbReference type="EMBL" id="PXV62026.1"/>
    </source>
</evidence>
<dbReference type="SMART" id="SM00729">
    <property type="entry name" value="Elp3"/>
    <property type="match status" value="1"/>
</dbReference>
<feature type="binding site" evidence="12">
    <location>
        <position position="27"/>
    </location>
    <ligand>
        <name>[4Fe-4S] cluster</name>
        <dbReference type="ChEBI" id="CHEBI:49883"/>
        <label>1</label>
        <note>4Fe-4S-S-AdoMet</note>
    </ligand>
</feature>
<proteinExistence type="inferred from homology"/>
<feature type="binding site" evidence="12">
    <location>
        <position position="157"/>
    </location>
    <ligand>
        <name>GTP</name>
        <dbReference type="ChEBI" id="CHEBI:37565"/>
    </ligand>
</feature>
<evidence type="ECO:0000256" key="10">
    <source>
        <dbReference type="ARBA" id="ARBA00023239"/>
    </source>
</evidence>
<dbReference type="GO" id="GO:0006777">
    <property type="term" value="P:Mo-molybdopterin cofactor biosynthetic process"/>
    <property type="evidence" value="ECO:0007669"/>
    <property type="project" value="UniProtKB-UniRule"/>
</dbReference>
<keyword evidence="6 12" id="KW-0408">Iron</keyword>
<dbReference type="PROSITE" id="PS01305">
    <property type="entry name" value="MOAA_NIFB_PQQE"/>
    <property type="match status" value="1"/>
</dbReference>
<evidence type="ECO:0000313" key="20">
    <source>
        <dbReference type="Proteomes" id="UP000199519"/>
    </source>
</evidence>
<dbReference type="InterPro" id="IPR007197">
    <property type="entry name" value="rSAM"/>
</dbReference>
<dbReference type="GO" id="GO:1904047">
    <property type="term" value="F:S-adenosyl-L-methionine binding"/>
    <property type="evidence" value="ECO:0007669"/>
    <property type="project" value="UniProtKB-UniRule"/>
</dbReference>
<accession>A0A1M7MBJ5</accession>
<evidence type="ECO:0000256" key="11">
    <source>
        <dbReference type="ARBA" id="ARBA00048697"/>
    </source>
</evidence>
<dbReference type="GO" id="GO:0051539">
    <property type="term" value="F:4 iron, 4 sulfur cluster binding"/>
    <property type="evidence" value="ECO:0007669"/>
    <property type="project" value="UniProtKB-UniRule"/>
</dbReference>
<dbReference type="PANTHER" id="PTHR22960">
    <property type="entry name" value="MOLYBDOPTERIN COFACTOR SYNTHESIS PROTEIN A"/>
    <property type="match status" value="1"/>
</dbReference>
<name>A0A1M7MBJ5_9FIRM</name>
<evidence type="ECO:0000256" key="12">
    <source>
        <dbReference type="HAMAP-Rule" id="MF_01225"/>
    </source>
</evidence>
<feature type="binding site" evidence="12">
    <location>
        <position position="16"/>
    </location>
    <ligand>
        <name>GTP</name>
        <dbReference type="ChEBI" id="CHEBI:37565"/>
    </ligand>
</feature>
<feature type="binding site" evidence="12">
    <location>
        <position position="70"/>
    </location>
    <ligand>
        <name>S-adenosyl-L-methionine</name>
        <dbReference type="ChEBI" id="CHEBI:59789"/>
    </ligand>
</feature>
<evidence type="ECO:0000256" key="1">
    <source>
        <dbReference type="ARBA" id="ARBA00012167"/>
    </source>
</evidence>
<dbReference type="EMBL" id="QICM01000040">
    <property type="protein sequence ID" value="PXV62026.1"/>
    <property type="molecule type" value="Genomic_DNA"/>
</dbReference>
<feature type="binding site" evidence="12">
    <location>
        <position position="96"/>
    </location>
    <ligand>
        <name>GTP</name>
        <dbReference type="ChEBI" id="CHEBI:37565"/>
    </ligand>
</feature>
<keyword evidence="10 12" id="KW-0456">Lyase</keyword>
<dbReference type="PROSITE" id="PS51918">
    <property type="entry name" value="RADICAL_SAM"/>
    <property type="match status" value="1"/>
</dbReference>
<dbReference type="Proteomes" id="UP000199519">
    <property type="component" value="Unassembled WGS sequence"/>
</dbReference>
<feature type="binding site" evidence="12">
    <location>
        <position position="30"/>
    </location>
    <ligand>
        <name>[4Fe-4S] cluster</name>
        <dbReference type="ChEBI" id="CHEBI:49883"/>
        <label>1</label>
        <note>4Fe-4S-S-AdoMet</note>
    </ligand>
</feature>
<dbReference type="InterPro" id="IPR006638">
    <property type="entry name" value="Elp3/MiaA/NifB-like_rSAM"/>
</dbReference>
<dbReference type="InterPro" id="IPR040064">
    <property type="entry name" value="MoaA-like"/>
</dbReference>
<evidence type="ECO:0000313" key="16">
    <source>
        <dbReference type="EMBL" id="SDI77133.1"/>
    </source>
</evidence>
<feature type="binding site" evidence="12">
    <location>
        <position position="191"/>
    </location>
    <ligand>
        <name>S-adenosyl-L-methionine</name>
        <dbReference type="ChEBI" id="CHEBI:59789"/>
    </ligand>
</feature>
<dbReference type="SFLD" id="SFLDG01383">
    <property type="entry name" value="cyclic_pyranopterin_phosphate"/>
    <property type="match status" value="1"/>
</dbReference>
<sequence>MQKLIDQHGRKIDYLRISITDRCNLRCCYCMPAAGVENKKHSEIISYEEIIKIVKTATQMGIKKIRLTGGEPLVRKDIEVLVSELSSLNLEDISMTSNAVVLAEKAELLKKSGLDRINISLDTLKKEKFEQITRRNYLPEVLKGINAALRADLKPVKINMVVMKGVNDDEILDFVELSSQKEINVRFIEYMPLGGEAEAEKFMSTKETKNLIETKYELLPAVTKGSGPANYFKIEDAAGTIGFISALSEHFCSSCNRLRLTADAKIKPCLAGNQEVEIKGMSRAEIESAFLKALELKPACHHLDFTEQTYHRNMSQIGG</sequence>
<keyword evidence="8 12" id="KW-0342">GTP-binding</keyword>
<dbReference type="HAMAP" id="MF_01225_B">
    <property type="entry name" value="MoaA_B"/>
    <property type="match status" value="1"/>
</dbReference>
<dbReference type="STRING" id="54121.SAMN04515653_11521"/>
<dbReference type="SFLD" id="SFLDG01386">
    <property type="entry name" value="main_SPASM_domain-containing"/>
    <property type="match status" value="1"/>
</dbReference>
<evidence type="ECO:0000313" key="17">
    <source>
        <dbReference type="EMBL" id="SES76402.1"/>
    </source>
</evidence>
<dbReference type="SFLD" id="SFLDS00029">
    <property type="entry name" value="Radical_SAM"/>
    <property type="match status" value="1"/>
</dbReference>
<feature type="binding site" evidence="12">
    <location>
        <position position="29"/>
    </location>
    <ligand>
        <name>S-adenosyl-L-methionine</name>
        <dbReference type="ChEBI" id="CHEBI:59789"/>
    </ligand>
</feature>
<feature type="binding site" evidence="12">
    <location>
        <position position="255"/>
    </location>
    <ligand>
        <name>[4Fe-4S] cluster</name>
        <dbReference type="ChEBI" id="CHEBI:49883"/>
        <label>2</label>
        <note>4Fe-4S-substrate</note>
    </ligand>
</feature>
<organism evidence="14 21">
    <name type="scientific">Halanaerobium congolense</name>
    <dbReference type="NCBI Taxonomy" id="54121"/>
    <lineage>
        <taxon>Bacteria</taxon>
        <taxon>Bacillati</taxon>
        <taxon>Bacillota</taxon>
        <taxon>Clostridia</taxon>
        <taxon>Halanaerobiales</taxon>
        <taxon>Halanaerobiaceae</taxon>
        <taxon>Halanaerobium</taxon>
    </lineage>
</organism>
<reference evidence="14 21" key="3">
    <citation type="submission" date="2018-04" db="EMBL/GenBank/DDBJ databases">
        <title>Subsurface microbial communities from deep shales in Ohio and West Virginia, USA.</title>
        <authorList>
            <person name="Wrighton K."/>
        </authorList>
    </citation>
    <scope>NUCLEOTIDE SEQUENCE [LARGE SCALE GENOMIC DNA]</scope>
    <source>
        <strain evidence="14 21">MSL28</strain>
    </source>
</reference>
<feature type="binding site" evidence="12">
    <location>
        <position position="252"/>
    </location>
    <ligand>
        <name>[4Fe-4S] cluster</name>
        <dbReference type="ChEBI" id="CHEBI:49883"/>
        <label>2</label>
        <note>4Fe-4S-substrate</note>
    </ligand>
</feature>
<dbReference type="Pfam" id="PF04055">
    <property type="entry name" value="Radical_SAM"/>
    <property type="match status" value="1"/>
</dbReference>
<dbReference type="EC" id="4.1.99.22" evidence="1 12"/>
<feature type="binding site" evidence="12">
    <location>
        <position position="120"/>
    </location>
    <ligand>
        <name>S-adenosyl-L-methionine</name>
        <dbReference type="ChEBI" id="CHEBI:59789"/>
    </ligand>
</feature>
<dbReference type="GO" id="GO:0046872">
    <property type="term" value="F:metal ion binding"/>
    <property type="evidence" value="ECO:0007669"/>
    <property type="project" value="UniProtKB-KW"/>
</dbReference>
<keyword evidence="5 12" id="KW-0547">Nucleotide-binding</keyword>
<dbReference type="OrthoDB" id="9763993at2"/>
<dbReference type="CDD" id="cd01335">
    <property type="entry name" value="Radical_SAM"/>
    <property type="match status" value="1"/>
</dbReference>
<dbReference type="Proteomes" id="UP000247389">
    <property type="component" value="Unassembled WGS sequence"/>
</dbReference>
<dbReference type="InterPro" id="IPR013483">
    <property type="entry name" value="MoaA"/>
</dbReference>
<evidence type="ECO:0000256" key="6">
    <source>
        <dbReference type="ARBA" id="ARBA00023004"/>
    </source>
</evidence>
<dbReference type="Proteomes" id="UP000198612">
    <property type="component" value="Unassembled WGS sequence"/>
</dbReference>
<comment type="cofactor">
    <cofactor evidence="12">
        <name>[4Fe-4S] cluster</name>
        <dbReference type="ChEBI" id="CHEBI:49883"/>
    </cofactor>
    <text evidence="12">Binds 2 [4Fe-4S] clusters. Binds 1 [4Fe-4S] cluster coordinated with 3 cysteines and an exchangeable S-adenosyl-L-methionine and 1 [4Fe-4S] cluster coordinated with 3 cysteines and the GTP-derived substrate.</text>
</comment>
<evidence type="ECO:0000313" key="19">
    <source>
        <dbReference type="Proteomes" id="UP000198945"/>
    </source>
</evidence>
<feature type="domain" description="Radical SAM core" evidence="13">
    <location>
        <begin position="7"/>
        <end position="229"/>
    </location>
</feature>
<comment type="function">
    <text evidence="12">Catalyzes the cyclization of GTP to (8S)-3',8-cyclo-7,8-dihydroguanosine 5'-triphosphate.</text>
</comment>
<dbReference type="Gene3D" id="3.20.20.70">
    <property type="entry name" value="Aldolase class I"/>
    <property type="match status" value="1"/>
</dbReference>
<dbReference type="GO" id="GO:0005525">
    <property type="term" value="F:GTP binding"/>
    <property type="evidence" value="ECO:0007669"/>
    <property type="project" value="UniProtKB-UniRule"/>
</dbReference>
<comment type="catalytic activity">
    <reaction evidence="11 12">
        <text>GTP + AH2 + S-adenosyl-L-methionine = (8S)-3',8-cyclo-7,8-dihydroguanosine 5'-triphosphate + 5'-deoxyadenosine + L-methionine + A + H(+)</text>
        <dbReference type="Rhea" id="RHEA:49576"/>
        <dbReference type="ChEBI" id="CHEBI:13193"/>
        <dbReference type="ChEBI" id="CHEBI:15378"/>
        <dbReference type="ChEBI" id="CHEBI:17319"/>
        <dbReference type="ChEBI" id="CHEBI:17499"/>
        <dbReference type="ChEBI" id="CHEBI:37565"/>
        <dbReference type="ChEBI" id="CHEBI:57844"/>
        <dbReference type="ChEBI" id="CHEBI:59789"/>
        <dbReference type="ChEBI" id="CHEBI:131766"/>
        <dbReference type="EC" id="4.1.99.22"/>
    </reaction>
</comment>
<dbReference type="CDD" id="cd21117">
    <property type="entry name" value="Twitch_MoaA"/>
    <property type="match status" value="1"/>
</dbReference>
<evidence type="ECO:0000256" key="8">
    <source>
        <dbReference type="ARBA" id="ARBA00023134"/>
    </source>
</evidence>
<evidence type="ECO:0000313" key="21">
    <source>
        <dbReference type="Proteomes" id="UP000247389"/>
    </source>
</evidence>
<feature type="binding site" evidence="12">
    <location>
        <position position="269"/>
    </location>
    <ligand>
        <name>[4Fe-4S] cluster</name>
        <dbReference type="ChEBI" id="CHEBI:49883"/>
        <label>2</label>
        <note>4Fe-4S-substrate</note>
    </ligand>
</feature>
<dbReference type="SFLD" id="SFLDG01067">
    <property type="entry name" value="SPASM/twitch_domain_containing"/>
    <property type="match status" value="1"/>
</dbReference>
<gene>
    <name evidence="12" type="primary">moaA</name>
    <name evidence="14" type="ORF">C8C78_14013</name>
    <name evidence="15" type="ORF">SAMN04488598_10470</name>
    <name evidence="17" type="ORF">SAMN04515652_10567</name>
    <name evidence="16" type="ORF">SAMN04515654_11438</name>
</gene>
<dbReference type="GO" id="GO:0061799">
    <property type="term" value="F:cyclic pyranopterin monophosphate synthase activity"/>
    <property type="evidence" value="ECO:0007669"/>
    <property type="project" value="TreeGrafter"/>
</dbReference>
<dbReference type="GO" id="GO:0061798">
    <property type="term" value="F:GTP 3',8'-cyclase activity"/>
    <property type="evidence" value="ECO:0007669"/>
    <property type="project" value="UniProtKB-UniRule"/>
</dbReference>
<dbReference type="Proteomes" id="UP000198945">
    <property type="component" value="Unassembled WGS sequence"/>
</dbReference>
<dbReference type="InterPro" id="IPR013785">
    <property type="entry name" value="Aldolase_TIM"/>
</dbReference>
<evidence type="ECO:0000313" key="18">
    <source>
        <dbReference type="Proteomes" id="UP000198612"/>
    </source>
</evidence>
<evidence type="ECO:0000256" key="3">
    <source>
        <dbReference type="ARBA" id="ARBA00022691"/>
    </source>
</evidence>
<keyword evidence="20" id="KW-1185">Reference proteome</keyword>
<keyword evidence="9 12" id="KW-0501">Molybdenum cofactor biosynthesis</keyword>
<dbReference type="EMBL" id="FNEH01000014">
    <property type="protein sequence ID" value="SDI77133.1"/>
    <property type="molecule type" value="Genomic_DNA"/>
</dbReference>
<dbReference type="Pfam" id="PF06463">
    <property type="entry name" value="Mob_synth_C"/>
    <property type="match status" value="1"/>
</dbReference>
<evidence type="ECO:0000256" key="9">
    <source>
        <dbReference type="ARBA" id="ARBA00023150"/>
    </source>
</evidence>
<feature type="binding site" evidence="12">
    <location>
        <position position="23"/>
    </location>
    <ligand>
        <name>[4Fe-4S] cluster</name>
        <dbReference type="ChEBI" id="CHEBI:49883"/>
        <label>1</label>
        <note>4Fe-4S-S-AdoMet</note>
    </ligand>
</feature>
<dbReference type="InterPro" id="IPR000385">
    <property type="entry name" value="MoaA_NifB_PqqE_Fe-S-bd_CS"/>
</dbReference>
<dbReference type="EMBL" id="FOHG01000005">
    <property type="protein sequence ID" value="SES76402.1"/>
    <property type="molecule type" value="Genomic_DNA"/>
</dbReference>
<comment type="pathway">
    <text evidence="12">Cofactor biosynthesis; molybdopterin biosynthesis.</text>
</comment>
<evidence type="ECO:0000313" key="15">
    <source>
        <dbReference type="EMBL" id="SDE96926.1"/>
    </source>
</evidence>
<evidence type="ECO:0000259" key="13">
    <source>
        <dbReference type="PROSITE" id="PS51918"/>
    </source>
</evidence>
<feature type="binding site" evidence="12">
    <location>
        <position position="66"/>
    </location>
    <ligand>
        <name>GTP</name>
        <dbReference type="ChEBI" id="CHEBI:37565"/>
    </ligand>
</feature>
<dbReference type="EMBL" id="FNBJ01000004">
    <property type="protein sequence ID" value="SDE96926.1"/>
    <property type="molecule type" value="Genomic_DNA"/>
</dbReference>
<keyword evidence="2 12" id="KW-0004">4Fe-4S</keyword>
<dbReference type="SUPFAM" id="SSF102114">
    <property type="entry name" value="Radical SAM enzymes"/>
    <property type="match status" value="1"/>
</dbReference>
<comment type="subunit">
    <text evidence="12">Monomer and homodimer.</text>
</comment>
<reference evidence="16 19" key="1">
    <citation type="submission" date="2016-10" db="EMBL/GenBank/DDBJ databases">
        <authorList>
            <person name="de Groot N.N."/>
        </authorList>
    </citation>
    <scope>NUCLEOTIDE SEQUENCE [LARGE SCALE GENOMIC DNA]</scope>
    <source>
        <strain evidence="16 19">WG7</strain>
    </source>
</reference>
<evidence type="ECO:0000256" key="7">
    <source>
        <dbReference type="ARBA" id="ARBA00023014"/>
    </source>
</evidence>
<dbReference type="RefSeq" id="WP_073159017.1">
    <property type="nucleotide sequence ID" value="NZ_FNBJ01000004.1"/>
</dbReference>
<dbReference type="NCBIfam" id="NF001199">
    <property type="entry name" value="PRK00164.2-1"/>
    <property type="match status" value="1"/>
</dbReference>
<reference evidence="18 20" key="2">
    <citation type="submission" date="2016-10" db="EMBL/GenBank/DDBJ databases">
        <authorList>
            <person name="Varghese N."/>
            <person name="Submissions S."/>
        </authorList>
    </citation>
    <scope>NUCLEOTIDE SEQUENCE [LARGE SCALE GENOMIC DNA]</scope>
    <source>
        <strain evidence="15 20">WG2</strain>
        <strain evidence="17 18">WG5</strain>
    </source>
</reference>
<dbReference type="NCBIfam" id="TIGR02666">
    <property type="entry name" value="moaA"/>
    <property type="match status" value="1"/>
</dbReference>
<comment type="similarity">
    <text evidence="12">Belongs to the radical SAM superfamily. MoaA family.</text>
</comment>
<dbReference type="AlphaFoldDB" id="A0A1M7MBJ5"/>
<keyword evidence="3 12" id="KW-0949">S-adenosyl-L-methionine</keyword>
<dbReference type="UniPathway" id="UPA00344"/>
<dbReference type="InterPro" id="IPR058240">
    <property type="entry name" value="rSAM_sf"/>
</dbReference>